<feature type="chain" id="PRO_5044861799" evidence="11">
    <location>
        <begin position="17"/>
        <end position="1112"/>
    </location>
</feature>
<keyword evidence="13" id="KW-0675">Receptor</keyword>
<keyword evidence="7" id="KW-0677">Repeat</keyword>
<evidence type="ECO:0000256" key="2">
    <source>
        <dbReference type="ARBA" id="ARBA00009592"/>
    </source>
</evidence>
<evidence type="ECO:0000256" key="5">
    <source>
        <dbReference type="ARBA" id="ARBA00022692"/>
    </source>
</evidence>
<evidence type="ECO:0000256" key="4">
    <source>
        <dbReference type="ARBA" id="ARBA00022614"/>
    </source>
</evidence>
<dbReference type="InterPro" id="IPR001611">
    <property type="entry name" value="Leu-rich_rpt"/>
</dbReference>
<evidence type="ECO:0000256" key="8">
    <source>
        <dbReference type="ARBA" id="ARBA00022989"/>
    </source>
</evidence>
<keyword evidence="10" id="KW-0325">Glycoprotein</keyword>
<accession>A0ABD1R8W6</accession>
<keyword evidence="3" id="KW-1003">Cell membrane</keyword>
<reference evidence="14" key="1">
    <citation type="submission" date="2024-07" db="EMBL/GenBank/DDBJ databases">
        <title>Two chromosome-level genome assemblies of Korean endemic species Abeliophyllum distichum and Forsythia ovata (Oleaceae).</title>
        <authorList>
            <person name="Jang H."/>
        </authorList>
    </citation>
    <scope>NUCLEOTIDE SEQUENCE [LARGE SCALE GENOMIC DNA]</scope>
</reference>
<dbReference type="Gene3D" id="3.80.10.10">
    <property type="entry name" value="Ribonuclease Inhibitor"/>
    <property type="match status" value="6"/>
</dbReference>
<dbReference type="Pfam" id="PF08263">
    <property type="entry name" value="LRRNT_2"/>
    <property type="match status" value="1"/>
</dbReference>
<dbReference type="PRINTS" id="PR00019">
    <property type="entry name" value="LEURICHRPT"/>
</dbReference>
<organism evidence="13 14">
    <name type="scientific">Abeliophyllum distichum</name>
    <dbReference type="NCBI Taxonomy" id="126358"/>
    <lineage>
        <taxon>Eukaryota</taxon>
        <taxon>Viridiplantae</taxon>
        <taxon>Streptophyta</taxon>
        <taxon>Embryophyta</taxon>
        <taxon>Tracheophyta</taxon>
        <taxon>Spermatophyta</taxon>
        <taxon>Magnoliopsida</taxon>
        <taxon>eudicotyledons</taxon>
        <taxon>Gunneridae</taxon>
        <taxon>Pentapetalae</taxon>
        <taxon>asterids</taxon>
        <taxon>lamiids</taxon>
        <taxon>Lamiales</taxon>
        <taxon>Oleaceae</taxon>
        <taxon>Forsythieae</taxon>
        <taxon>Abeliophyllum</taxon>
    </lineage>
</organism>
<name>A0ABD1R8W6_9LAMI</name>
<dbReference type="PANTHER" id="PTHR48061">
    <property type="entry name" value="LEUCINE-RICH REPEAT RECEPTOR PROTEIN KINASE EMS1-LIKE-RELATED"/>
    <property type="match status" value="1"/>
</dbReference>
<evidence type="ECO:0000256" key="9">
    <source>
        <dbReference type="ARBA" id="ARBA00023136"/>
    </source>
</evidence>
<dbReference type="FunFam" id="3.80.10.10:FF:000213">
    <property type="entry name" value="Tyrosine-sulfated glycopeptide receptor 1"/>
    <property type="match status" value="1"/>
</dbReference>
<dbReference type="InterPro" id="IPR046956">
    <property type="entry name" value="RLP23-like"/>
</dbReference>
<keyword evidence="14" id="KW-1185">Reference proteome</keyword>
<comment type="caution">
    <text evidence="13">The sequence shown here is derived from an EMBL/GenBank/DDBJ whole genome shotgun (WGS) entry which is preliminary data.</text>
</comment>
<dbReference type="Pfam" id="PF00560">
    <property type="entry name" value="LRR_1"/>
    <property type="match status" value="4"/>
</dbReference>
<evidence type="ECO:0000256" key="11">
    <source>
        <dbReference type="SAM" id="SignalP"/>
    </source>
</evidence>
<protein>
    <submittedName>
        <fullName evidence="13">Receptor like protein 6</fullName>
    </submittedName>
</protein>
<dbReference type="EMBL" id="JBFOLK010000009">
    <property type="protein sequence ID" value="KAL2484863.1"/>
    <property type="molecule type" value="Genomic_DNA"/>
</dbReference>
<comment type="subcellular location">
    <subcellularLocation>
        <location evidence="1">Cell membrane</location>
        <topology evidence="1">Single-pass type I membrane protein</topology>
    </subcellularLocation>
</comment>
<evidence type="ECO:0000256" key="10">
    <source>
        <dbReference type="ARBA" id="ARBA00023180"/>
    </source>
</evidence>
<dbReference type="SUPFAM" id="SSF52058">
    <property type="entry name" value="L domain-like"/>
    <property type="match status" value="3"/>
</dbReference>
<feature type="domain" description="Leucine-rich repeat-containing N-terminal plant-type" evidence="12">
    <location>
        <begin position="32"/>
        <end position="73"/>
    </location>
</feature>
<keyword evidence="8" id="KW-1133">Transmembrane helix</keyword>
<dbReference type="Proteomes" id="UP001604336">
    <property type="component" value="Unassembled WGS sequence"/>
</dbReference>
<dbReference type="InterPro" id="IPR013210">
    <property type="entry name" value="LRR_N_plant-typ"/>
</dbReference>
<keyword evidence="6 11" id="KW-0732">Signal</keyword>
<dbReference type="GO" id="GO:0005886">
    <property type="term" value="C:plasma membrane"/>
    <property type="evidence" value="ECO:0007669"/>
    <property type="project" value="UniProtKB-SubCell"/>
</dbReference>
<keyword evidence="4" id="KW-0433">Leucine-rich repeat</keyword>
<dbReference type="GO" id="GO:0006952">
    <property type="term" value="P:defense response"/>
    <property type="evidence" value="ECO:0007669"/>
    <property type="project" value="UniProtKB-ARBA"/>
</dbReference>
<keyword evidence="5" id="KW-0812">Transmembrane</keyword>
<evidence type="ECO:0000313" key="14">
    <source>
        <dbReference type="Proteomes" id="UP001604336"/>
    </source>
</evidence>
<proteinExistence type="inferred from homology"/>
<dbReference type="GO" id="GO:0051707">
    <property type="term" value="P:response to other organism"/>
    <property type="evidence" value="ECO:0007669"/>
    <property type="project" value="UniProtKB-ARBA"/>
</dbReference>
<dbReference type="FunFam" id="3.80.10.10:FF:000095">
    <property type="entry name" value="LRR receptor-like serine/threonine-protein kinase GSO1"/>
    <property type="match status" value="1"/>
</dbReference>
<dbReference type="InterPro" id="IPR003591">
    <property type="entry name" value="Leu-rich_rpt_typical-subtyp"/>
</dbReference>
<dbReference type="SMART" id="SM00369">
    <property type="entry name" value="LRR_TYP"/>
    <property type="match status" value="9"/>
</dbReference>
<sequence>MRFLFSPLFFLIYVLSSFCIFHVASVHSQCLEDQKILLLQMKDNFVFDPSMSTKLVAWNQSTDCCLWHGVSCNKIGQVIGLDISLEAISDGLQNSTGLFGLRYLQRLNLAENRFDNIQIPDELHHLTSLTYLNLSNAGFVGQIPIEVSRMARLVTLDLSTIFLEFYEPLKLENPNLKTLVQNLKELRELYLDGVDISAPGGDWCPALSSSLPNLSNLSLSSCHLLGPIDSSFSQLRHLSVLRLDNNNLSTSIPGFFANFSKLTSLSLSSCSLQGFFPDKIFQVPTLQNLDLSNNELLNGNLPQFPQRGSFRRIILSYTNFSGPMPDSIGNLGMLSRIDLSNCNFSGHLPSTITNLTKIVYLDFSSNNLTGLVPLFNMSKKLTYIDLSRNDLSGSLSSMHFEGLNDLVYMNLGSNSLNGSIPPALFALPSLQKLLLSNNQFGGEVNESSRTPSSQLDTLDLSSNLLEGQIPEFFFELPKLSVLVLSSNFFNGTVQMENLQNLTRLELAHNRLSINASSSSTSSPFPQLTRLSLASCNLQRFPDLSNQSKMSFLDLSDNQIKGEIPYWIWEVGNGSLSHLNLSYNLLQHLQKPYQIPSLTVLDIHSNQLQGDLPIPPPSAIFIDYSGNNFNNSIPADIGNFLSFASFFSLSNNSLTGTIPESICNATSYLQVLDLSDNSLSGTIPNCLLSSQNLGVLNLGRNILSGAIPDTFSPSCGLRTLDLRRNNLSGQIPGSLANCKLLEVVTIGNNYIEDIFPCMLKNSSSLRVLVLRSNRFNGNIRCHPGANNSWRNLQIIDIAFNNFNGYLSPKSFLSWRGMMLDNDAQLEQNHLKFKFLNLNNFYYQDTVTVTIKGLELELVKILTVFTSIDFSCNNFEGEIPETVGDLSSLYILNLSHNALTGPIPKSIGKLTQLGSLDLSKNKLTGEIPQELTSLTFLSFLKLSYNRLSGKIPLGPQFQTFSAASYEGNLGLCGFPLDVSCNKIPPTSFEDRLYNSKTMINWDYVSAALGYTVGFGITSPPTASTTTTTDYVSHHQCYLSPNISLSPKIATVTAVHRSTLYFLSFFNQFDSAARVKKNKVIKGNDYHSFVYFQTSRKNQYQNSKGEKKENVASKL</sequence>
<evidence type="ECO:0000256" key="6">
    <source>
        <dbReference type="ARBA" id="ARBA00022729"/>
    </source>
</evidence>
<dbReference type="PANTHER" id="PTHR48061:SF2">
    <property type="entry name" value="RECEPTOR LIKE PROTEIN 30-LIKE"/>
    <property type="match status" value="1"/>
</dbReference>
<evidence type="ECO:0000259" key="12">
    <source>
        <dbReference type="Pfam" id="PF08263"/>
    </source>
</evidence>
<dbReference type="Pfam" id="PF13855">
    <property type="entry name" value="LRR_8"/>
    <property type="match status" value="5"/>
</dbReference>
<gene>
    <name evidence="13" type="ORF">Adt_29619</name>
</gene>
<feature type="signal peptide" evidence="11">
    <location>
        <begin position="1"/>
        <end position="16"/>
    </location>
</feature>
<dbReference type="InterPro" id="IPR032675">
    <property type="entry name" value="LRR_dom_sf"/>
</dbReference>
<evidence type="ECO:0000313" key="13">
    <source>
        <dbReference type="EMBL" id="KAL2484863.1"/>
    </source>
</evidence>
<dbReference type="AlphaFoldDB" id="A0ABD1R8W6"/>
<evidence type="ECO:0000256" key="7">
    <source>
        <dbReference type="ARBA" id="ARBA00022737"/>
    </source>
</evidence>
<keyword evidence="9" id="KW-0472">Membrane</keyword>
<evidence type="ECO:0000256" key="3">
    <source>
        <dbReference type="ARBA" id="ARBA00022475"/>
    </source>
</evidence>
<evidence type="ECO:0000256" key="1">
    <source>
        <dbReference type="ARBA" id="ARBA00004251"/>
    </source>
</evidence>
<comment type="similarity">
    <text evidence="2">Belongs to the RLP family.</text>
</comment>